<dbReference type="PANTHER" id="PTHR33823">
    <property type="entry name" value="RNA POLYMERASE-BINDING TRANSCRIPTION FACTOR DKSA-RELATED"/>
    <property type="match status" value="1"/>
</dbReference>
<dbReference type="RefSeq" id="WP_109034806.1">
    <property type="nucleotide sequence ID" value="NZ_CP029210.1"/>
</dbReference>
<dbReference type="SUPFAM" id="SSF109635">
    <property type="entry name" value="DnaK suppressor protein DksA, alpha-hairpin domain"/>
    <property type="match status" value="1"/>
</dbReference>
<feature type="zinc finger region" description="dksA C4-type" evidence="4">
    <location>
        <begin position="95"/>
        <end position="119"/>
    </location>
</feature>
<evidence type="ECO:0000313" key="7">
    <source>
        <dbReference type="Proteomes" id="UP000244892"/>
    </source>
</evidence>
<evidence type="ECO:0000259" key="5">
    <source>
        <dbReference type="Pfam" id="PF01258"/>
    </source>
</evidence>
<evidence type="ECO:0000256" key="3">
    <source>
        <dbReference type="ARBA" id="ARBA00022833"/>
    </source>
</evidence>
<keyword evidence="2" id="KW-0863">Zinc-finger</keyword>
<accession>A0A2U8FQJ6</accession>
<evidence type="ECO:0000256" key="1">
    <source>
        <dbReference type="ARBA" id="ARBA00022723"/>
    </source>
</evidence>
<dbReference type="SUPFAM" id="SSF57716">
    <property type="entry name" value="Glucocorticoid receptor-like (DNA-binding domain)"/>
    <property type="match status" value="1"/>
</dbReference>
<sequence length="141" mass="15712">MTPLDDTPLTAAELQAFEVKLDDRQTALHDEVRTVQEANEADRDGFAGIPPDMVDLAEHRRGEDMRHAERERDELELVEIAQARQRLADGRFGDCVDCGEAIGRARLDAQPWAARCIPCQERHERTHGSAVPTVATGADNR</sequence>
<dbReference type="Proteomes" id="UP000244892">
    <property type="component" value="Chromosome"/>
</dbReference>
<keyword evidence="7" id="KW-1185">Reference proteome</keyword>
<dbReference type="InterPro" id="IPR000962">
    <property type="entry name" value="Znf_DskA_TraR"/>
</dbReference>
<name>A0A2U8FQJ6_9BURK</name>
<dbReference type="Pfam" id="PF01258">
    <property type="entry name" value="zf-dskA_traR"/>
    <property type="match status" value="1"/>
</dbReference>
<dbReference type="AlphaFoldDB" id="A0A2U8FQJ6"/>
<dbReference type="EMBL" id="CP029210">
    <property type="protein sequence ID" value="AWI52586.1"/>
    <property type="molecule type" value="Genomic_DNA"/>
</dbReference>
<dbReference type="OrthoDB" id="9811543at2"/>
<proteinExistence type="predicted"/>
<reference evidence="6 7" key="1">
    <citation type="submission" date="2018-05" db="EMBL/GenBank/DDBJ databases">
        <title>complete genome sequence of Aquabacterium olei NBRC 110486.</title>
        <authorList>
            <person name="Tang B."/>
            <person name="Chang J."/>
            <person name="Zhang L."/>
            <person name="Yang H."/>
        </authorList>
    </citation>
    <scope>NUCLEOTIDE SEQUENCE [LARGE SCALE GENOMIC DNA]</scope>
    <source>
        <strain evidence="6 7">NBRC 110486</strain>
    </source>
</reference>
<evidence type="ECO:0000313" key="6">
    <source>
        <dbReference type="EMBL" id="AWI52586.1"/>
    </source>
</evidence>
<evidence type="ECO:0000256" key="2">
    <source>
        <dbReference type="ARBA" id="ARBA00022771"/>
    </source>
</evidence>
<evidence type="ECO:0000256" key="4">
    <source>
        <dbReference type="PROSITE-ProRule" id="PRU00510"/>
    </source>
</evidence>
<organism evidence="6 7">
    <name type="scientific">Aquabacterium olei</name>
    <dbReference type="NCBI Taxonomy" id="1296669"/>
    <lineage>
        <taxon>Bacteria</taxon>
        <taxon>Pseudomonadati</taxon>
        <taxon>Pseudomonadota</taxon>
        <taxon>Betaproteobacteria</taxon>
        <taxon>Burkholderiales</taxon>
        <taxon>Aquabacterium</taxon>
    </lineage>
</organism>
<keyword evidence="1" id="KW-0479">Metal-binding</keyword>
<keyword evidence="3" id="KW-0862">Zinc</keyword>
<dbReference type="InterPro" id="IPR037187">
    <property type="entry name" value="DnaK_N"/>
</dbReference>
<dbReference type="Gene3D" id="1.20.120.910">
    <property type="entry name" value="DksA, coiled-coil domain"/>
    <property type="match status" value="1"/>
</dbReference>
<dbReference type="PANTHER" id="PTHR33823:SF4">
    <property type="entry name" value="GENERAL STRESS PROTEIN 16O"/>
    <property type="match status" value="1"/>
</dbReference>
<dbReference type="GO" id="GO:0008270">
    <property type="term" value="F:zinc ion binding"/>
    <property type="evidence" value="ECO:0007669"/>
    <property type="project" value="UniProtKB-KW"/>
</dbReference>
<feature type="domain" description="Zinc finger DksA/TraR C4-type" evidence="5">
    <location>
        <begin position="90"/>
        <end position="125"/>
    </location>
</feature>
<dbReference type="KEGG" id="aon:DEH84_03500"/>
<protein>
    <submittedName>
        <fullName evidence="6">TraR/DksA family transcriptional regulator</fullName>
    </submittedName>
</protein>
<dbReference type="PROSITE" id="PS51128">
    <property type="entry name" value="ZF_DKSA_2"/>
    <property type="match status" value="1"/>
</dbReference>
<gene>
    <name evidence="6" type="ORF">DEH84_03500</name>
</gene>